<dbReference type="AlphaFoldDB" id="A0A9Q1JTM5"/>
<dbReference type="InterPro" id="IPR053772">
    <property type="entry name" value="At1g61320/At1g61330-like"/>
</dbReference>
<dbReference type="EMBL" id="JAKOGI010000751">
    <property type="protein sequence ID" value="KAJ8430838.1"/>
    <property type="molecule type" value="Genomic_DNA"/>
</dbReference>
<dbReference type="Pfam" id="PF24758">
    <property type="entry name" value="LRR_At5g56370"/>
    <property type="match status" value="1"/>
</dbReference>
<reference evidence="3" key="1">
    <citation type="submission" date="2022-04" db="EMBL/GenBank/DDBJ databases">
        <title>Carnegiea gigantea Genome sequencing and assembly v2.</title>
        <authorList>
            <person name="Copetti D."/>
            <person name="Sanderson M.J."/>
            <person name="Burquez A."/>
            <person name="Wojciechowski M.F."/>
        </authorList>
    </citation>
    <scope>NUCLEOTIDE SEQUENCE</scope>
    <source>
        <strain evidence="3">SGP5-SGP5p</strain>
        <tissue evidence="3">Aerial part</tissue>
    </source>
</reference>
<evidence type="ECO:0000313" key="4">
    <source>
        <dbReference type="Proteomes" id="UP001153076"/>
    </source>
</evidence>
<organism evidence="3 4">
    <name type="scientific">Carnegiea gigantea</name>
    <dbReference type="NCBI Taxonomy" id="171969"/>
    <lineage>
        <taxon>Eukaryota</taxon>
        <taxon>Viridiplantae</taxon>
        <taxon>Streptophyta</taxon>
        <taxon>Embryophyta</taxon>
        <taxon>Tracheophyta</taxon>
        <taxon>Spermatophyta</taxon>
        <taxon>Magnoliopsida</taxon>
        <taxon>eudicotyledons</taxon>
        <taxon>Gunneridae</taxon>
        <taxon>Pentapetalae</taxon>
        <taxon>Caryophyllales</taxon>
        <taxon>Cactineae</taxon>
        <taxon>Cactaceae</taxon>
        <taxon>Cactoideae</taxon>
        <taxon>Echinocereeae</taxon>
        <taxon>Carnegiea</taxon>
    </lineage>
</organism>
<proteinExistence type="predicted"/>
<name>A0A9Q1JTM5_9CARY</name>
<sequence length="435" mass="49019">MFNFTKGAGEACSPAIAYDGVQYSRWNVCQEQFFVQYSSSFILFYLLNLAKRRSEKVGGNMAGVSHPNSSGGGEPADLTADRISNLPWNVLDIILGKLPITDAVRTSLLAKSWRYKWLSLSEFVLDSNEFSESLAYRDDGWGSIASIVNNFLLNHSDAIKKFVLKTYCASHYSDVYQWIHFMSKKGIEIFMLEEYGNEFFMMSSHLFSFKPLKCLFLGSCALRIPPTFGKFNFLWELLLRDVAMSDEDLEHLIIACPALERLTLLSISGLNHLKIRAPKLKCLLIDYGYKDIDIEDGGNLVVVTVATTFLEREEEVALNWRSVIRSLSGLNSLLNLGLSGGLIRLLAADYGLDKFPLRNDSLTSLYLHCIRFESVEVFRVCLSFLSSCPNLQKLRFSDGQIDLPSTRIYSICSRLRRCCPGAEVQCTVSAVFSML</sequence>
<protein>
    <recommendedName>
        <fullName evidence="5">F-box domain-containing protein</fullName>
    </recommendedName>
</protein>
<keyword evidence="4" id="KW-1185">Reference proteome</keyword>
<feature type="domain" description="F-box" evidence="1">
    <location>
        <begin position="83"/>
        <end position="121"/>
    </location>
</feature>
<accession>A0A9Q1JTM5</accession>
<dbReference type="SUPFAM" id="SSF52047">
    <property type="entry name" value="RNI-like"/>
    <property type="match status" value="1"/>
</dbReference>
<dbReference type="InterPro" id="IPR032675">
    <property type="entry name" value="LRR_dom_sf"/>
</dbReference>
<evidence type="ECO:0000259" key="2">
    <source>
        <dbReference type="Pfam" id="PF24758"/>
    </source>
</evidence>
<dbReference type="InterPro" id="IPR055411">
    <property type="entry name" value="LRR_FXL15/At3g58940/PEG3-like"/>
</dbReference>
<evidence type="ECO:0000313" key="3">
    <source>
        <dbReference type="EMBL" id="KAJ8430838.1"/>
    </source>
</evidence>
<dbReference type="PANTHER" id="PTHR34145">
    <property type="entry name" value="OS02G0105600 PROTEIN"/>
    <property type="match status" value="1"/>
</dbReference>
<dbReference type="Gene3D" id="3.80.10.10">
    <property type="entry name" value="Ribonuclease Inhibitor"/>
    <property type="match status" value="1"/>
</dbReference>
<dbReference type="Proteomes" id="UP001153076">
    <property type="component" value="Unassembled WGS sequence"/>
</dbReference>
<dbReference type="InterPro" id="IPR001810">
    <property type="entry name" value="F-box_dom"/>
</dbReference>
<dbReference type="SUPFAM" id="SSF81383">
    <property type="entry name" value="F-box domain"/>
    <property type="match status" value="1"/>
</dbReference>
<dbReference type="OrthoDB" id="629734at2759"/>
<dbReference type="InterPro" id="IPR036047">
    <property type="entry name" value="F-box-like_dom_sf"/>
</dbReference>
<evidence type="ECO:0000259" key="1">
    <source>
        <dbReference type="Pfam" id="PF00646"/>
    </source>
</evidence>
<evidence type="ECO:0008006" key="5">
    <source>
        <dbReference type="Google" id="ProtNLM"/>
    </source>
</evidence>
<feature type="domain" description="F-box/LRR-repeat protein 15/At3g58940/PEG3-like LRR" evidence="2">
    <location>
        <begin position="177"/>
        <end position="310"/>
    </location>
</feature>
<comment type="caution">
    <text evidence="3">The sequence shown here is derived from an EMBL/GenBank/DDBJ whole genome shotgun (WGS) entry which is preliminary data.</text>
</comment>
<dbReference type="Pfam" id="PF00646">
    <property type="entry name" value="F-box"/>
    <property type="match status" value="1"/>
</dbReference>
<gene>
    <name evidence="3" type="ORF">Cgig2_034165</name>
</gene>